<dbReference type="Pfam" id="PF07738">
    <property type="entry name" value="Sad1_UNC"/>
    <property type="match status" value="1"/>
</dbReference>
<dbReference type="PANTHER" id="PTHR12911">
    <property type="entry name" value="SAD1/UNC-84-LIKE PROTEIN-RELATED"/>
    <property type="match status" value="1"/>
</dbReference>
<evidence type="ECO:0000256" key="3">
    <source>
        <dbReference type="ARBA" id="ARBA00022989"/>
    </source>
</evidence>
<reference evidence="7" key="1">
    <citation type="journal article" date="2020" name="Stud. Mycol.">
        <title>101 Dothideomycetes genomes: a test case for predicting lifestyles and emergence of pathogens.</title>
        <authorList>
            <person name="Haridas S."/>
            <person name="Albert R."/>
            <person name="Binder M."/>
            <person name="Bloem J."/>
            <person name="Labutti K."/>
            <person name="Salamov A."/>
            <person name="Andreopoulos B."/>
            <person name="Baker S."/>
            <person name="Barry K."/>
            <person name="Bills G."/>
            <person name="Bluhm B."/>
            <person name="Cannon C."/>
            <person name="Castanera R."/>
            <person name="Culley D."/>
            <person name="Daum C."/>
            <person name="Ezra D."/>
            <person name="Gonzalez J."/>
            <person name="Henrissat B."/>
            <person name="Kuo A."/>
            <person name="Liang C."/>
            <person name="Lipzen A."/>
            <person name="Lutzoni F."/>
            <person name="Magnuson J."/>
            <person name="Mondo S."/>
            <person name="Nolan M."/>
            <person name="Ohm R."/>
            <person name="Pangilinan J."/>
            <person name="Park H.-J."/>
            <person name="Ramirez L."/>
            <person name="Alfaro M."/>
            <person name="Sun H."/>
            <person name="Tritt A."/>
            <person name="Yoshinaga Y."/>
            <person name="Zwiers L.-H."/>
            <person name="Turgeon B."/>
            <person name="Goodwin S."/>
            <person name="Spatafora J."/>
            <person name="Crous P."/>
            <person name="Grigoriev I."/>
        </authorList>
    </citation>
    <scope>NUCLEOTIDE SEQUENCE</scope>
    <source>
        <strain evidence="7">CBS 109.77</strain>
    </source>
</reference>
<dbReference type="Proteomes" id="UP000799757">
    <property type="component" value="Unassembled WGS sequence"/>
</dbReference>
<dbReference type="InterPro" id="IPR045119">
    <property type="entry name" value="SUN1-5"/>
</dbReference>
<dbReference type="InterPro" id="IPR012919">
    <property type="entry name" value="SUN_dom"/>
</dbReference>
<evidence type="ECO:0000313" key="7">
    <source>
        <dbReference type="EMBL" id="KAF2786802.1"/>
    </source>
</evidence>
<dbReference type="GO" id="GO:0043495">
    <property type="term" value="F:protein-membrane adaptor activity"/>
    <property type="evidence" value="ECO:0007669"/>
    <property type="project" value="TreeGrafter"/>
</dbReference>
<dbReference type="PROSITE" id="PS51469">
    <property type="entry name" value="SUN"/>
    <property type="match status" value="1"/>
</dbReference>
<organism evidence="7 8">
    <name type="scientific">Melanomma pulvis-pyrius CBS 109.77</name>
    <dbReference type="NCBI Taxonomy" id="1314802"/>
    <lineage>
        <taxon>Eukaryota</taxon>
        <taxon>Fungi</taxon>
        <taxon>Dikarya</taxon>
        <taxon>Ascomycota</taxon>
        <taxon>Pezizomycotina</taxon>
        <taxon>Dothideomycetes</taxon>
        <taxon>Pleosporomycetidae</taxon>
        <taxon>Pleosporales</taxon>
        <taxon>Melanommataceae</taxon>
        <taxon>Melanomma</taxon>
    </lineage>
</organism>
<dbReference type="PANTHER" id="PTHR12911:SF8">
    <property type="entry name" value="KLAROID PROTEIN-RELATED"/>
    <property type="match status" value="1"/>
</dbReference>
<dbReference type="EMBL" id="MU002403">
    <property type="protein sequence ID" value="KAF2786802.1"/>
    <property type="molecule type" value="Genomic_DNA"/>
</dbReference>
<keyword evidence="4" id="KW-0472">Membrane</keyword>
<dbReference type="GO" id="GO:0034993">
    <property type="term" value="C:meiotic nuclear membrane microtubule tethering complex"/>
    <property type="evidence" value="ECO:0007669"/>
    <property type="project" value="TreeGrafter"/>
</dbReference>
<dbReference type="AlphaFoldDB" id="A0A6A6WRT3"/>
<protein>
    <recommendedName>
        <fullName evidence="6">SUN domain-containing protein</fullName>
    </recommendedName>
</protein>
<comment type="subcellular location">
    <subcellularLocation>
        <location evidence="1">Membrane</location>
    </subcellularLocation>
</comment>
<gene>
    <name evidence="7" type="ORF">K505DRAFT_137965</name>
</gene>
<keyword evidence="8" id="KW-1185">Reference proteome</keyword>
<evidence type="ECO:0000256" key="1">
    <source>
        <dbReference type="ARBA" id="ARBA00004370"/>
    </source>
</evidence>
<keyword evidence="3" id="KW-1133">Transmembrane helix</keyword>
<feature type="compositionally biased region" description="Basic and acidic residues" evidence="5">
    <location>
        <begin position="30"/>
        <end position="58"/>
    </location>
</feature>
<feature type="domain" description="SUN" evidence="6">
    <location>
        <begin position="113"/>
        <end position="294"/>
    </location>
</feature>
<dbReference type="Gene3D" id="2.60.120.260">
    <property type="entry name" value="Galactose-binding domain-like"/>
    <property type="match status" value="1"/>
</dbReference>
<keyword evidence="2" id="KW-0812">Transmembrane</keyword>
<dbReference type="OrthoDB" id="342281at2759"/>
<evidence type="ECO:0000256" key="4">
    <source>
        <dbReference type="ARBA" id="ARBA00023136"/>
    </source>
</evidence>
<evidence type="ECO:0000256" key="5">
    <source>
        <dbReference type="SAM" id="MobiDB-lite"/>
    </source>
</evidence>
<evidence type="ECO:0000259" key="6">
    <source>
        <dbReference type="PROSITE" id="PS51469"/>
    </source>
</evidence>
<proteinExistence type="predicted"/>
<evidence type="ECO:0000256" key="2">
    <source>
        <dbReference type="ARBA" id="ARBA00022692"/>
    </source>
</evidence>
<feature type="region of interest" description="Disordered" evidence="5">
    <location>
        <begin position="30"/>
        <end position="63"/>
    </location>
</feature>
<sequence length="305" mass="34442">MPSLTFDDLSTRMFNLEWEQRISKEAYKRVLQEHKQSQQEHKQSQQEHKQSQQEHKQSQQELKQSLQEYKRLTTEIKDIQDAIHLYTVTHNKEGQVKIPDAELKVNYFSTGLGARIDVLATSSTRRGNDGFLASIYRSLFSIPGRRPPITALQAWKEPGDCWCAAATDPERIGRAQLAVVLAFPVFPTQVTVEHLRSDAAPGKKVPTAPKSMELWVKTSEPLQRQSLSCLGDGPKGYVCLGTFEYNILGSNNVQTFDLERMSVVPVTRAILRVTSTWGSDNACLYRVRLHGDSPDVPNEDGSGDW</sequence>
<evidence type="ECO:0000313" key="8">
    <source>
        <dbReference type="Proteomes" id="UP000799757"/>
    </source>
</evidence>
<name>A0A6A6WRT3_9PLEO</name>
<accession>A0A6A6WRT3</accession>